<evidence type="ECO:0000256" key="1">
    <source>
        <dbReference type="ARBA" id="ARBA00001966"/>
    </source>
</evidence>
<dbReference type="PROSITE" id="PS51918">
    <property type="entry name" value="RADICAL_SAM"/>
    <property type="match status" value="1"/>
</dbReference>
<evidence type="ECO:0000313" key="8">
    <source>
        <dbReference type="Proteomes" id="UP000198744"/>
    </source>
</evidence>
<dbReference type="Gene3D" id="3.20.20.70">
    <property type="entry name" value="Aldolase class I"/>
    <property type="match status" value="1"/>
</dbReference>
<accession>A0A1H7YIF6</accession>
<evidence type="ECO:0000256" key="2">
    <source>
        <dbReference type="ARBA" id="ARBA00022691"/>
    </source>
</evidence>
<evidence type="ECO:0000256" key="5">
    <source>
        <dbReference type="ARBA" id="ARBA00023014"/>
    </source>
</evidence>
<keyword evidence="8" id="KW-1185">Reference proteome</keyword>
<sequence length="367" mass="42370">MDALKTDIQSAFRNEPNFPRERKWKFSELLAEPPVRERWEKVRKYFFLRESTFDMTNRCNLRCDGCYYYEGEKPLAVENRDPESWRKLMQAEKARGITYVVLAGAEPSLVPELMSVCYEEIPLGCIASNGFLPIPEAIGYKIHVSVWGNDDTSARVRQAGGLLERQIKNYRGDPRAVFVYTFTKENIEEAYPVVDTLASCDCRVTFNMFSAPVGYKGSLRHDRESLDRVRAVMRDLLLRHPRHVLFSCYNAVAHTREASLHDLFSCSYPRRNRSTEIGLGRSFRQYRTDLTWDREAACCVPDTDCADCRHYAAGSAVVTARLYRHVTDPLTFRSWLDYVDTYLAVWVMGYEKGENLCNELISPPVNL</sequence>
<proteinExistence type="predicted"/>
<dbReference type="GO" id="GO:0046872">
    <property type="term" value="F:metal ion binding"/>
    <property type="evidence" value="ECO:0007669"/>
    <property type="project" value="UniProtKB-KW"/>
</dbReference>
<gene>
    <name evidence="7" type="ORF">SAMN04489760_11625</name>
</gene>
<evidence type="ECO:0000256" key="3">
    <source>
        <dbReference type="ARBA" id="ARBA00022723"/>
    </source>
</evidence>
<dbReference type="STRING" id="43775.SAMN04489760_11625"/>
<keyword evidence="2" id="KW-0949">S-adenosyl-L-methionine</keyword>
<keyword evidence="4" id="KW-0408">Iron</keyword>
<evidence type="ECO:0000313" key="7">
    <source>
        <dbReference type="EMBL" id="SEM44919.1"/>
    </source>
</evidence>
<dbReference type="SUPFAM" id="SSF102114">
    <property type="entry name" value="Radical SAM enzymes"/>
    <property type="match status" value="1"/>
</dbReference>
<reference evidence="7 8" key="1">
    <citation type="submission" date="2016-10" db="EMBL/GenBank/DDBJ databases">
        <authorList>
            <person name="de Groot N.N."/>
        </authorList>
    </citation>
    <scope>NUCLEOTIDE SEQUENCE [LARGE SCALE GENOMIC DNA]</scope>
    <source>
        <strain evidence="7 8">DSM 8423</strain>
    </source>
</reference>
<evidence type="ECO:0000259" key="6">
    <source>
        <dbReference type="PROSITE" id="PS51918"/>
    </source>
</evidence>
<dbReference type="EMBL" id="FOBS01000016">
    <property type="protein sequence ID" value="SEM44919.1"/>
    <property type="molecule type" value="Genomic_DNA"/>
</dbReference>
<dbReference type="CDD" id="cd01335">
    <property type="entry name" value="Radical_SAM"/>
    <property type="match status" value="1"/>
</dbReference>
<comment type="cofactor">
    <cofactor evidence="1">
        <name>[4Fe-4S] cluster</name>
        <dbReference type="ChEBI" id="CHEBI:49883"/>
    </cofactor>
</comment>
<dbReference type="InterPro" id="IPR013785">
    <property type="entry name" value="Aldolase_TIM"/>
</dbReference>
<organism evidence="7 8">
    <name type="scientific">Syntrophus gentianae</name>
    <dbReference type="NCBI Taxonomy" id="43775"/>
    <lineage>
        <taxon>Bacteria</taxon>
        <taxon>Pseudomonadati</taxon>
        <taxon>Thermodesulfobacteriota</taxon>
        <taxon>Syntrophia</taxon>
        <taxon>Syntrophales</taxon>
        <taxon>Syntrophaceae</taxon>
        <taxon>Syntrophus</taxon>
    </lineage>
</organism>
<keyword evidence="3" id="KW-0479">Metal-binding</keyword>
<protein>
    <submittedName>
        <fullName evidence="7">Radical SAM superfamily enzyme, MoaA/NifB/PqqE/SkfB family</fullName>
    </submittedName>
</protein>
<dbReference type="Pfam" id="PF04055">
    <property type="entry name" value="Radical_SAM"/>
    <property type="match status" value="1"/>
</dbReference>
<dbReference type="RefSeq" id="WP_217638960.1">
    <property type="nucleotide sequence ID" value="NZ_FOBS01000016.1"/>
</dbReference>
<dbReference type="GO" id="GO:0003824">
    <property type="term" value="F:catalytic activity"/>
    <property type="evidence" value="ECO:0007669"/>
    <property type="project" value="InterPro"/>
</dbReference>
<dbReference type="InterPro" id="IPR058240">
    <property type="entry name" value="rSAM_sf"/>
</dbReference>
<feature type="domain" description="Radical SAM core" evidence="6">
    <location>
        <begin position="40"/>
        <end position="247"/>
    </location>
</feature>
<dbReference type="AlphaFoldDB" id="A0A1H7YIF6"/>
<dbReference type="InterPro" id="IPR007197">
    <property type="entry name" value="rSAM"/>
</dbReference>
<dbReference type="GO" id="GO:0051536">
    <property type="term" value="F:iron-sulfur cluster binding"/>
    <property type="evidence" value="ECO:0007669"/>
    <property type="project" value="UniProtKB-KW"/>
</dbReference>
<name>A0A1H7YIF6_9BACT</name>
<keyword evidence="5" id="KW-0411">Iron-sulfur</keyword>
<dbReference type="SFLD" id="SFLDS00029">
    <property type="entry name" value="Radical_SAM"/>
    <property type="match status" value="1"/>
</dbReference>
<evidence type="ECO:0000256" key="4">
    <source>
        <dbReference type="ARBA" id="ARBA00023004"/>
    </source>
</evidence>
<dbReference type="Proteomes" id="UP000198744">
    <property type="component" value="Unassembled WGS sequence"/>
</dbReference>